<dbReference type="Gene3D" id="1.10.10.10">
    <property type="entry name" value="Winged helix-like DNA-binding domain superfamily/Winged helix DNA-binding domain"/>
    <property type="match status" value="1"/>
</dbReference>
<dbReference type="SUPFAM" id="SSF48008">
    <property type="entry name" value="GntR ligand-binding domain-like"/>
    <property type="match status" value="1"/>
</dbReference>
<protein>
    <submittedName>
        <fullName evidence="5">FadR family transcriptional regulator</fullName>
    </submittedName>
</protein>
<dbReference type="PANTHER" id="PTHR43537">
    <property type="entry name" value="TRANSCRIPTIONAL REGULATOR, GNTR FAMILY"/>
    <property type="match status" value="1"/>
</dbReference>
<keyword evidence="6" id="KW-1185">Reference proteome</keyword>
<dbReference type="SMART" id="SM00895">
    <property type="entry name" value="FCD"/>
    <property type="match status" value="1"/>
</dbReference>
<dbReference type="SUPFAM" id="SSF46785">
    <property type="entry name" value="Winged helix' DNA-binding domain"/>
    <property type="match status" value="1"/>
</dbReference>
<evidence type="ECO:0000313" key="6">
    <source>
        <dbReference type="Proteomes" id="UP001163726"/>
    </source>
</evidence>
<organism evidence="5 6">
    <name type="scientific">Catenovulum adriaticum</name>
    <dbReference type="NCBI Taxonomy" id="2984846"/>
    <lineage>
        <taxon>Bacteria</taxon>
        <taxon>Pseudomonadati</taxon>
        <taxon>Pseudomonadota</taxon>
        <taxon>Gammaproteobacteria</taxon>
        <taxon>Alteromonadales</taxon>
        <taxon>Alteromonadaceae</taxon>
        <taxon>Catenovulum</taxon>
    </lineage>
</organism>
<dbReference type="InterPro" id="IPR008920">
    <property type="entry name" value="TF_FadR/GntR_C"/>
</dbReference>
<geneLocation type="plasmid" evidence="5 6">
    <name>pCadTS8_1</name>
</geneLocation>
<dbReference type="EMBL" id="CP109966">
    <property type="protein sequence ID" value="WAJ71754.1"/>
    <property type="molecule type" value="Genomic_DNA"/>
</dbReference>
<dbReference type="PRINTS" id="PR00035">
    <property type="entry name" value="HTHGNTR"/>
</dbReference>
<name>A0ABY7AQJ7_9ALTE</name>
<evidence type="ECO:0000259" key="4">
    <source>
        <dbReference type="PROSITE" id="PS50949"/>
    </source>
</evidence>
<gene>
    <name evidence="5" type="ORF">OLW01_15560</name>
</gene>
<dbReference type="Proteomes" id="UP001163726">
    <property type="component" value="Plasmid pCadTS8_1"/>
</dbReference>
<keyword evidence="3" id="KW-0804">Transcription</keyword>
<dbReference type="RefSeq" id="WP_268076456.1">
    <property type="nucleotide sequence ID" value="NZ_CP109966.1"/>
</dbReference>
<sequence length="237" mass="26428">MAILERNNSLSQRMVTELGKAIVRGEYNSETGLPSESDLCEKFGVSRTAVREAVKMLSAKGLISSRQRQGIRILPKSNWNLLDSEVLSWSLKGEVSLQVLREYLQMRKGIEPQAAALAAQTSDFSAISKIEQALAKMRTAAESGDPKAELEADIEFHISILLATKNRFYIHMKEFTSTALHASIQFTSPVKADPIAVVEEHEKIYQAIKSGNAERARNIMYMLIDEAILFVEAKIDQ</sequence>
<dbReference type="Pfam" id="PF00392">
    <property type="entry name" value="GntR"/>
    <property type="match status" value="1"/>
</dbReference>
<evidence type="ECO:0000256" key="3">
    <source>
        <dbReference type="ARBA" id="ARBA00023163"/>
    </source>
</evidence>
<dbReference type="InterPro" id="IPR011711">
    <property type="entry name" value="GntR_C"/>
</dbReference>
<keyword evidence="2" id="KW-0238">DNA-binding</keyword>
<dbReference type="Gene3D" id="1.20.120.530">
    <property type="entry name" value="GntR ligand-binding domain-like"/>
    <property type="match status" value="1"/>
</dbReference>
<dbReference type="PANTHER" id="PTHR43537:SF44">
    <property type="entry name" value="GNTR FAMILY REGULATORY PROTEIN"/>
    <property type="match status" value="1"/>
</dbReference>
<evidence type="ECO:0000256" key="2">
    <source>
        <dbReference type="ARBA" id="ARBA00023125"/>
    </source>
</evidence>
<dbReference type="InterPro" id="IPR000524">
    <property type="entry name" value="Tscrpt_reg_HTH_GntR"/>
</dbReference>
<evidence type="ECO:0000313" key="5">
    <source>
        <dbReference type="EMBL" id="WAJ71754.1"/>
    </source>
</evidence>
<keyword evidence="5" id="KW-0614">Plasmid</keyword>
<dbReference type="CDD" id="cd07377">
    <property type="entry name" value="WHTH_GntR"/>
    <property type="match status" value="1"/>
</dbReference>
<accession>A0ABY7AQJ7</accession>
<dbReference type="PROSITE" id="PS50949">
    <property type="entry name" value="HTH_GNTR"/>
    <property type="match status" value="1"/>
</dbReference>
<dbReference type="Pfam" id="PF07729">
    <property type="entry name" value="FCD"/>
    <property type="match status" value="1"/>
</dbReference>
<dbReference type="InterPro" id="IPR036388">
    <property type="entry name" value="WH-like_DNA-bd_sf"/>
</dbReference>
<evidence type="ECO:0000256" key="1">
    <source>
        <dbReference type="ARBA" id="ARBA00023015"/>
    </source>
</evidence>
<feature type="domain" description="HTH gntR-type" evidence="4">
    <location>
        <begin position="8"/>
        <end position="76"/>
    </location>
</feature>
<dbReference type="SMART" id="SM00345">
    <property type="entry name" value="HTH_GNTR"/>
    <property type="match status" value="1"/>
</dbReference>
<proteinExistence type="predicted"/>
<dbReference type="InterPro" id="IPR036390">
    <property type="entry name" value="WH_DNA-bd_sf"/>
</dbReference>
<keyword evidence="1" id="KW-0805">Transcription regulation</keyword>
<reference evidence="5" key="1">
    <citation type="submission" date="2022-10" db="EMBL/GenBank/DDBJ databases">
        <title>Catenovulum adriacola sp. nov. isolated in the Harbour of Susak.</title>
        <authorList>
            <person name="Schoch T."/>
            <person name="Reich S.J."/>
            <person name="Stoeferle S."/>
            <person name="Flaiz M."/>
            <person name="Kazda M."/>
            <person name="Riedel C.U."/>
            <person name="Duerre P."/>
        </authorList>
    </citation>
    <scope>NUCLEOTIDE SEQUENCE</scope>
    <source>
        <strain evidence="5">TS8</strain>
        <plasmid evidence="5">pCadTS8_1</plasmid>
    </source>
</reference>